<dbReference type="InterPro" id="IPR050266">
    <property type="entry name" value="AB_hydrolase_sf"/>
</dbReference>
<dbReference type="PANTHER" id="PTHR43798:SF33">
    <property type="entry name" value="HYDROLASE, PUTATIVE (AFU_ORTHOLOGUE AFUA_2G14860)-RELATED"/>
    <property type="match status" value="1"/>
</dbReference>
<dbReference type="Pfam" id="PF00561">
    <property type="entry name" value="Abhydrolase_1"/>
    <property type="match status" value="1"/>
</dbReference>
<keyword evidence="2" id="KW-0378">Hydrolase</keyword>
<dbReference type="SUPFAM" id="SSF53474">
    <property type="entry name" value="alpha/beta-Hydrolases"/>
    <property type="match status" value="1"/>
</dbReference>
<dbReference type="InterPro" id="IPR029058">
    <property type="entry name" value="AB_hydrolase_fold"/>
</dbReference>
<dbReference type="PRINTS" id="PR00111">
    <property type="entry name" value="ABHYDROLASE"/>
</dbReference>
<name>A0A5J6GN22_STRKN</name>
<sequence length="275" mass="29448">MPIPPAAAPSLRAHLTTPDGRRLSYLDFGPPAGRPLLALHGHLGEGAEFGGLAAALGSDGWRVVAPDQRGHGDSDRAERYGREGYLDDLGTLLAHLGLARHPMPVLGHSLGAVNGYHLAASRTAAVSALINIEGPAYLPPVDPAPLSFLLDLPYTASTREELIAACGPLAPLLEGGMRPHRDGWRLGCHPRDMVDSDTRVLGDHWNQWMATDCPALLLHGTASTVLPTAQARDMAAGRPGTTLVELDADHWVHLRRPRESADEIRRFLRACSLST</sequence>
<evidence type="ECO:0000259" key="1">
    <source>
        <dbReference type="Pfam" id="PF00561"/>
    </source>
</evidence>
<dbReference type="InterPro" id="IPR000073">
    <property type="entry name" value="AB_hydrolase_1"/>
</dbReference>
<protein>
    <submittedName>
        <fullName evidence="2">Alpha/beta hydrolase</fullName>
    </submittedName>
</protein>
<evidence type="ECO:0000313" key="2">
    <source>
        <dbReference type="EMBL" id="QEU96657.1"/>
    </source>
</evidence>
<dbReference type="RefSeq" id="WP_150494646.1">
    <property type="nucleotide sequence ID" value="NZ_CP023699.1"/>
</dbReference>
<feature type="domain" description="AB hydrolase-1" evidence="1">
    <location>
        <begin position="35"/>
        <end position="149"/>
    </location>
</feature>
<dbReference type="AlphaFoldDB" id="A0A5J6GN22"/>
<dbReference type="Gene3D" id="3.40.50.1820">
    <property type="entry name" value="alpha/beta hydrolase"/>
    <property type="match status" value="1"/>
</dbReference>
<dbReference type="EMBL" id="CP023699">
    <property type="protein sequence ID" value="QEU96657.1"/>
    <property type="molecule type" value="Genomic_DNA"/>
</dbReference>
<dbReference type="PANTHER" id="PTHR43798">
    <property type="entry name" value="MONOACYLGLYCEROL LIPASE"/>
    <property type="match status" value="1"/>
</dbReference>
<dbReference type="Proteomes" id="UP000325529">
    <property type="component" value="Chromosome"/>
</dbReference>
<gene>
    <name evidence="2" type="ORF">CP970_42045</name>
</gene>
<accession>A0A5J6GN22</accession>
<organism evidence="2 3">
    <name type="scientific">Streptomyces kanamyceticus</name>
    <dbReference type="NCBI Taxonomy" id="1967"/>
    <lineage>
        <taxon>Bacteria</taxon>
        <taxon>Bacillati</taxon>
        <taxon>Actinomycetota</taxon>
        <taxon>Actinomycetes</taxon>
        <taxon>Kitasatosporales</taxon>
        <taxon>Streptomycetaceae</taxon>
        <taxon>Streptomyces</taxon>
    </lineage>
</organism>
<reference evidence="2 3" key="1">
    <citation type="submission" date="2017-09" db="EMBL/GenBank/DDBJ databases">
        <authorList>
            <person name="Lee N."/>
            <person name="Cho B.-K."/>
        </authorList>
    </citation>
    <scope>NUCLEOTIDE SEQUENCE [LARGE SCALE GENOMIC DNA]</scope>
    <source>
        <strain evidence="2 3">ATCC 12853</strain>
    </source>
</reference>
<dbReference type="GO" id="GO:0016020">
    <property type="term" value="C:membrane"/>
    <property type="evidence" value="ECO:0007669"/>
    <property type="project" value="TreeGrafter"/>
</dbReference>
<evidence type="ECO:0000313" key="3">
    <source>
        <dbReference type="Proteomes" id="UP000325529"/>
    </source>
</evidence>
<proteinExistence type="predicted"/>
<dbReference type="GO" id="GO:0016787">
    <property type="term" value="F:hydrolase activity"/>
    <property type="evidence" value="ECO:0007669"/>
    <property type="project" value="UniProtKB-KW"/>
</dbReference>
<keyword evidence="3" id="KW-1185">Reference proteome</keyword>
<dbReference type="KEGG" id="ska:CP970_42045"/>